<dbReference type="InterPro" id="IPR029063">
    <property type="entry name" value="SAM-dependent_MTases_sf"/>
</dbReference>
<evidence type="ECO:0000313" key="1">
    <source>
        <dbReference type="EMBL" id="PVA11530.1"/>
    </source>
</evidence>
<name>A0A2T7GAS4_9RHOB</name>
<protein>
    <submittedName>
        <fullName evidence="1">Uncharacterized protein</fullName>
    </submittedName>
</protein>
<dbReference type="SUPFAM" id="SSF53335">
    <property type="entry name" value="S-adenosyl-L-methionine-dependent methyltransferases"/>
    <property type="match status" value="1"/>
</dbReference>
<dbReference type="AlphaFoldDB" id="A0A2T7GAS4"/>
<sequence length="195" mass="21768">MQAQGYSDAGGRWNDWLIVEPSQTFADHARASTLPHLRVVQGFFEDLADRVPREIDVLLCSGLLHEVPDSDRLIAAMRRQMTTETVLHINVPNAASLHRQLASAMGLIDDVKAISPRNASLQQPRVYDLPDLTAQLRRHGLAITDTGGHLVKPFTHRQMEPLVDALGRDVMNGLYKLGKRMPELASEIFVEAQIF</sequence>
<comment type="caution">
    <text evidence="1">The sequence shown here is derived from an EMBL/GenBank/DDBJ whole genome shotgun (WGS) entry which is preliminary data.</text>
</comment>
<dbReference type="EMBL" id="QCYH01000001">
    <property type="protein sequence ID" value="PVA11530.1"/>
    <property type="molecule type" value="Genomic_DNA"/>
</dbReference>
<dbReference type="Proteomes" id="UP000244446">
    <property type="component" value="Unassembled WGS sequence"/>
</dbReference>
<organism evidence="1 2">
    <name type="scientific">Pelagivirga sediminicola</name>
    <dbReference type="NCBI Taxonomy" id="2170575"/>
    <lineage>
        <taxon>Bacteria</taxon>
        <taxon>Pseudomonadati</taxon>
        <taxon>Pseudomonadota</taxon>
        <taxon>Alphaproteobacteria</taxon>
        <taxon>Rhodobacterales</taxon>
        <taxon>Paracoccaceae</taxon>
        <taxon>Pelagivirga</taxon>
    </lineage>
</organism>
<evidence type="ECO:0000313" key="2">
    <source>
        <dbReference type="Proteomes" id="UP000244446"/>
    </source>
</evidence>
<keyword evidence="2" id="KW-1185">Reference proteome</keyword>
<dbReference type="Gene3D" id="3.40.50.150">
    <property type="entry name" value="Vaccinia Virus protein VP39"/>
    <property type="match status" value="1"/>
</dbReference>
<reference evidence="1 2" key="1">
    <citation type="submission" date="2018-04" db="EMBL/GenBank/DDBJ databases">
        <title>Pelagivirga bohaiensis gen. nov., sp. nov., a bacterium isolated from the Bohai Sea.</title>
        <authorList>
            <person name="Ji X."/>
        </authorList>
    </citation>
    <scope>NUCLEOTIDE SEQUENCE [LARGE SCALE GENOMIC DNA]</scope>
    <source>
        <strain evidence="1 2">BH-SD19</strain>
    </source>
</reference>
<accession>A0A2T7GAS4</accession>
<gene>
    <name evidence="1" type="ORF">DC366_00725</name>
</gene>
<proteinExistence type="predicted"/>